<evidence type="ECO:0000256" key="5">
    <source>
        <dbReference type="ARBA" id="ARBA00023136"/>
    </source>
</evidence>
<dbReference type="Pfam" id="PF07690">
    <property type="entry name" value="MFS_1"/>
    <property type="match status" value="1"/>
</dbReference>
<feature type="transmembrane region" description="Helical" evidence="7">
    <location>
        <begin position="237"/>
        <end position="257"/>
    </location>
</feature>
<evidence type="ECO:0000259" key="8">
    <source>
        <dbReference type="PROSITE" id="PS50850"/>
    </source>
</evidence>
<evidence type="ECO:0000256" key="7">
    <source>
        <dbReference type="SAM" id="Phobius"/>
    </source>
</evidence>
<feature type="transmembrane region" description="Helical" evidence="7">
    <location>
        <begin position="415"/>
        <end position="443"/>
    </location>
</feature>
<evidence type="ECO:0000256" key="4">
    <source>
        <dbReference type="ARBA" id="ARBA00022989"/>
    </source>
</evidence>
<dbReference type="Gene3D" id="1.20.1250.20">
    <property type="entry name" value="MFS general substrate transporter like domains"/>
    <property type="match status" value="1"/>
</dbReference>
<protein>
    <recommendedName>
        <fullName evidence="8">Major facilitator superfamily (MFS) profile domain-containing protein</fullName>
    </recommendedName>
</protein>
<dbReference type="GO" id="GO:0005886">
    <property type="term" value="C:plasma membrane"/>
    <property type="evidence" value="ECO:0007669"/>
    <property type="project" value="TreeGrafter"/>
</dbReference>
<feature type="transmembrane region" description="Helical" evidence="7">
    <location>
        <begin position="206"/>
        <end position="231"/>
    </location>
</feature>
<dbReference type="InterPro" id="IPR005829">
    <property type="entry name" value="Sugar_transporter_CS"/>
</dbReference>
<evidence type="ECO:0000256" key="1">
    <source>
        <dbReference type="ARBA" id="ARBA00004141"/>
    </source>
</evidence>
<dbReference type="CDD" id="cd17323">
    <property type="entry name" value="MFS_Tpo1_MDR_like"/>
    <property type="match status" value="1"/>
</dbReference>
<dbReference type="FunFam" id="1.20.1250.20:FF:000082">
    <property type="entry name" value="MFS multidrug transporter, putative"/>
    <property type="match status" value="1"/>
</dbReference>
<feature type="transmembrane region" description="Helical" evidence="7">
    <location>
        <begin position="345"/>
        <end position="365"/>
    </location>
</feature>
<evidence type="ECO:0000256" key="3">
    <source>
        <dbReference type="ARBA" id="ARBA00022692"/>
    </source>
</evidence>
<dbReference type="GO" id="GO:0000297">
    <property type="term" value="F:spermine transmembrane transporter activity"/>
    <property type="evidence" value="ECO:0007669"/>
    <property type="project" value="TreeGrafter"/>
</dbReference>
<feature type="transmembrane region" description="Helical" evidence="7">
    <location>
        <begin position="307"/>
        <end position="333"/>
    </location>
</feature>
<accession>A0A7C8J1L1</accession>
<dbReference type="PROSITE" id="PS50850">
    <property type="entry name" value="MFS"/>
    <property type="match status" value="1"/>
</dbReference>
<dbReference type="InterPro" id="IPR020846">
    <property type="entry name" value="MFS_dom"/>
</dbReference>
<name>A0A7C8J1L1_ORBOL</name>
<proteinExistence type="inferred from homology"/>
<comment type="subcellular location">
    <subcellularLocation>
        <location evidence="1">Membrane</location>
        <topology evidence="1">Multi-pass membrane protein</topology>
    </subcellularLocation>
</comment>
<keyword evidence="4 7" id="KW-1133">Transmembrane helix</keyword>
<dbReference type="PANTHER" id="PTHR23502:SF38">
    <property type="entry name" value="POLYAMINE TRANSPORTER 4"/>
    <property type="match status" value="1"/>
</dbReference>
<dbReference type="GO" id="GO:0140115">
    <property type="term" value="P:export across plasma membrane"/>
    <property type="evidence" value="ECO:0007669"/>
    <property type="project" value="UniProtKB-ARBA"/>
</dbReference>
<feature type="transmembrane region" description="Helical" evidence="7">
    <location>
        <begin position="480"/>
        <end position="504"/>
    </location>
</feature>
<dbReference type="InterPro" id="IPR011701">
    <property type="entry name" value="MFS"/>
</dbReference>
<feature type="transmembrane region" description="Helical" evidence="7">
    <location>
        <begin position="147"/>
        <end position="168"/>
    </location>
</feature>
<feature type="compositionally biased region" description="Basic and acidic residues" evidence="6">
    <location>
        <begin position="1"/>
        <end position="11"/>
    </location>
</feature>
<evidence type="ECO:0000256" key="2">
    <source>
        <dbReference type="ARBA" id="ARBA00008335"/>
    </source>
</evidence>
<comment type="similarity">
    <text evidence="2">Belongs to the major facilitator superfamily.</text>
</comment>
<feature type="transmembrane region" description="Helical" evidence="7">
    <location>
        <begin position="455"/>
        <end position="474"/>
    </location>
</feature>
<organism evidence="9 10">
    <name type="scientific">Orbilia oligospora</name>
    <name type="common">Nematode-trapping fungus</name>
    <name type="synonym">Arthrobotrys oligospora</name>
    <dbReference type="NCBI Taxonomy" id="2813651"/>
    <lineage>
        <taxon>Eukaryota</taxon>
        <taxon>Fungi</taxon>
        <taxon>Dikarya</taxon>
        <taxon>Ascomycota</taxon>
        <taxon>Pezizomycotina</taxon>
        <taxon>Orbiliomycetes</taxon>
        <taxon>Orbiliales</taxon>
        <taxon>Orbiliaceae</taxon>
        <taxon>Orbilia</taxon>
    </lineage>
</organism>
<dbReference type="GO" id="GO:0042908">
    <property type="term" value="P:xenobiotic transport"/>
    <property type="evidence" value="ECO:0007669"/>
    <property type="project" value="UniProtKB-ARBA"/>
</dbReference>
<feature type="transmembrane region" description="Helical" evidence="7">
    <location>
        <begin position="174"/>
        <end position="194"/>
    </location>
</feature>
<dbReference type="SUPFAM" id="SSF103473">
    <property type="entry name" value="MFS general substrate transporter"/>
    <property type="match status" value="1"/>
</dbReference>
<feature type="domain" description="Major facilitator superfamily (MFS) profile" evidence="8">
    <location>
        <begin position="82"/>
        <end position="508"/>
    </location>
</feature>
<dbReference type="AlphaFoldDB" id="A0A7C8J1L1"/>
<dbReference type="InterPro" id="IPR036259">
    <property type="entry name" value="MFS_trans_sf"/>
</dbReference>
<dbReference type="PROSITE" id="PS00216">
    <property type="entry name" value="SUGAR_TRANSPORT_1"/>
    <property type="match status" value="1"/>
</dbReference>
<dbReference type="Proteomes" id="UP000475325">
    <property type="component" value="Unassembled WGS sequence"/>
</dbReference>
<keyword evidence="5 7" id="KW-0472">Membrane</keyword>
<reference evidence="9 10" key="1">
    <citation type="submission" date="2019-06" db="EMBL/GenBank/DDBJ databases">
        <authorList>
            <person name="Palmer J.M."/>
        </authorList>
    </citation>
    <scope>NUCLEOTIDE SEQUENCE [LARGE SCALE GENOMIC DNA]</scope>
    <source>
        <strain evidence="9 10">TWF102</strain>
    </source>
</reference>
<dbReference type="EMBL" id="WIQW01000114">
    <property type="protein sequence ID" value="KAF3082584.1"/>
    <property type="molecule type" value="Genomic_DNA"/>
</dbReference>
<dbReference type="PANTHER" id="PTHR23502">
    <property type="entry name" value="MAJOR FACILITATOR SUPERFAMILY"/>
    <property type="match status" value="1"/>
</dbReference>
<gene>
    <name evidence="9" type="ORF">TWF102_001145</name>
</gene>
<sequence>MFDKDAQKSKEPYGSSANPSSIELGIQRPVNDVDVDAEIELQRKESGMPPLDADIPSAPLDWDHPDDEKNPRNWAFGDRVFQTIPPALFSFVVTLASPIYTTATQQIQDEFNVSFEVALVPLTTHTLGFALGPMLAAPLSEMFGRKYVYLISFALFLLFTMASGLAPNVTALCIFRLIAGCVGAPALAVGAGTIGDIWDTHKDGGLAAMFFIMSPFLGSSLGPVFGGLISYHRTWRWTMWLVLLVGGPIFLWFIPFMKETYKPAILKKRAIERGQKLPPKPSGAEAMKKVLLITLFRPVHMLFTEPIVIALSLYTAFIFGVLFLFFAAIPYSFGTQYHFDRRQSGLIFISSVIGIILGSMTFGVIDRTIYKRRYEHAIANGQKVPVELRLISAMVGSLALPVSLFWFAWTCRTSIHWIVPTLSIIPFGFSMMLIFLASATYLVDTYQFMAAASALAANGLLRYGFGAVFPLFAIQMYTNLGIGMATTALGIIAVVLMAVPFVFYQFGRYFREKSGYDTLKG</sequence>
<dbReference type="GO" id="GO:0015606">
    <property type="term" value="F:spermidine transmembrane transporter activity"/>
    <property type="evidence" value="ECO:0007669"/>
    <property type="project" value="TreeGrafter"/>
</dbReference>
<keyword evidence="3 7" id="KW-0812">Transmembrane</keyword>
<comment type="caution">
    <text evidence="9">The sequence shown here is derived from an EMBL/GenBank/DDBJ whole genome shotgun (WGS) entry which is preliminary data.</text>
</comment>
<evidence type="ECO:0000313" key="9">
    <source>
        <dbReference type="EMBL" id="KAF3082584.1"/>
    </source>
</evidence>
<feature type="transmembrane region" description="Helical" evidence="7">
    <location>
        <begin position="80"/>
        <end position="101"/>
    </location>
</feature>
<feature type="transmembrane region" description="Helical" evidence="7">
    <location>
        <begin position="113"/>
        <end position="135"/>
    </location>
</feature>
<evidence type="ECO:0000313" key="10">
    <source>
        <dbReference type="Proteomes" id="UP000475325"/>
    </source>
</evidence>
<feature type="region of interest" description="Disordered" evidence="6">
    <location>
        <begin position="1"/>
        <end position="28"/>
    </location>
</feature>
<evidence type="ECO:0000256" key="6">
    <source>
        <dbReference type="SAM" id="MobiDB-lite"/>
    </source>
</evidence>
<feature type="transmembrane region" description="Helical" evidence="7">
    <location>
        <begin position="386"/>
        <end position="409"/>
    </location>
</feature>